<keyword evidence="3" id="KW-1185">Reference proteome</keyword>
<evidence type="ECO:0000313" key="2">
    <source>
        <dbReference type="EMBL" id="MCI64790.1"/>
    </source>
</evidence>
<organism evidence="2 3">
    <name type="scientific">Trifolium medium</name>
    <dbReference type="NCBI Taxonomy" id="97028"/>
    <lineage>
        <taxon>Eukaryota</taxon>
        <taxon>Viridiplantae</taxon>
        <taxon>Streptophyta</taxon>
        <taxon>Embryophyta</taxon>
        <taxon>Tracheophyta</taxon>
        <taxon>Spermatophyta</taxon>
        <taxon>Magnoliopsida</taxon>
        <taxon>eudicotyledons</taxon>
        <taxon>Gunneridae</taxon>
        <taxon>Pentapetalae</taxon>
        <taxon>rosids</taxon>
        <taxon>fabids</taxon>
        <taxon>Fabales</taxon>
        <taxon>Fabaceae</taxon>
        <taxon>Papilionoideae</taxon>
        <taxon>50 kb inversion clade</taxon>
        <taxon>NPAAA clade</taxon>
        <taxon>Hologalegina</taxon>
        <taxon>IRL clade</taxon>
        <taxon>Trifolieae</taxon>
        <taxon>Trifolium</taxon>
    </lineage>
</organism>
<feature type="non-terminal residue" evidence="2">
    <location>
        <position position="1"/>
    </location>
</feature>
<accession>A0A392TWZ1</accession>
<feature type="compositionally biased region" description="Basic and acidic residues" evidence="1">
    <location>
        <begin position="15"/>
        <end position="34"/>
    </location>
</feature>
<comment type="caution">
    <text evidence="2">The sequence shown here is derived from an EMBL/GenBank/DDBJ whole genome shotgun (WGS) entry which is preliminary data.</text>
</comment>
<proteinExistence type="predicted"/>
<sequence length="49" mass="5370">LASTTEGAPGTSAHLKLEKNRESPLKTTSRDSARRGSTYNGFHRRRAQA</sequence>
<reference evidence="2 3" key="1">
    <citation type="journal article" date="2018" name="Front. Plant Sci.">
        <title>Red Clover (Trifolium pratense) and Zigzag Clover (T. medium) - A Picture of Genomic Similarities and Differences.</title>
        <authorList>
            <person name="Dluhosova J."/>
            <person name="Istvanek J."/>
            <person name="Nedelnik J."/>
            <person name="Repkova J."/>
        </authorList>
    </citation>
    <scope>NUCLEOTIDE SEQUENCE [LARGE SCALE GENOMIC DNA]</scope>
    <source>
        <strain evidence="3">cv. 10/8</strain>
        <tissue evidence="2">Leaf</tissue>
    </source>
</reference>
<protein>
    <submittedName>
        <fullName evidence="2">Uncharacterized protein</fullName>
    </submittedName>
</protein>
<dbReference type="Proteomes" id="UP000265520">
    <property type="component" value="Unassembled WGS sequence"/>
</dbReference>
<evidence type="ECO:0000256" key="1">
    <source>
        <dbReference type="SAM" id="MobiDB-lite"/>
    </source>
</evidence>
<name>A0A392TWZ1_9FABA</name>
<evidence type="ECO:0000313" key="3">
    <source>
        <dbReference type="Proteomes" id="UP000265520"/>
    </source>
</evidence>
<dbReference type="AlphaFoldDB" id="A0A392TWZ1"/>
<dbReference type="EMBL" id="LXQA010663221">
    <property type="protein sequence ID" value="MCI64790.1"/>
    <property type="molecule type" value="Genomic_DNA"/>
</dbReference>
<feature type="region of interest" description="Disordered" evidence="1">
    <location>
        <begin position="1"/>
        <end position="49"/>
    </location>
</feature>